<evidence type="ECO:0000256" key="1">
    <source>
        <dbReference type="SAM" id="MobiDB-lite"/>
    </source>
</evidence>
<evidence type="ECO:0000313" key="2">
    <source>
        <dbReference type="EMBL" id="KKN43513.1"/>
    </source>
</evidence>
<feature type="region of interest" description="Disordered" evidence="1">
    <location>
        <begin position="60"/>
        <end position="79"/>
    </location>
</feature>
<dbReference type="EMBL" id="LAZR01001506">
    <property type="protein sequence ID" value="KKN43513.1"/>
    <property type="molecule type" value="Genomic_DNA"/>
</dbReference>
<gene>
    <name evidence="2" type="ORF">LCGC14_0702360</name>
</gene>
<organism evidence="2">
    <name type="scientific">marine sediment metagenome</name>
    <dbReference type="NCBI Taxonomy" id="412755"/>
    <lineage>
        <taxon>unclassified sequences</taxon>
        <taxon>metagenomes</taxon>
        <taxon>ecological metagenomes</taxon>
    </lineage>
</organism>
<protein>
    <submittedName>
        <fullName evidence="2">Uncharacterized protein</fullName>
    </submittedName>
</protein>
<comment type="caution">
    <text evidence="2">The sequence shown here is derived from an EMBL/GenBank/DDBJ whole genome shotgun (WGS) entry which is preliminary data.</text>
</comment>
<proteinExistence type="predicted"/>
<feature type="compositionally biased region" description="Basic and acidic residues" evidence="1">
    <location>
        <begin position="60"/>
        <end position="72"/>
    </location>
</feature>
<accession>A0A0F9TQ53</accession>
<name>A0A0F9TQ53_9ZZZZ</name>
<reference evidence="2" key="1">
    <citation type="journal article" date="2015" name="Nature">
        <title>Complex archaea that bridge the gap between prokaryotes and eukaryotes.</title>
        <authorList>
            <person name="Spang A."/>
            <person name="Saw J.H."/>
            <person name="Jorgensen S.L."/>
            <person name="Zaremba-Niedzwiedzka K."/>
            <person name="Martijn J."/>
            <person name="Lind A.E."/>
            <person name="van Eijk R."/>
            <person name="Schleper C."/>
            <person name="Guy L."/>
            <person name="Ettema T.J."/>
        </authorList>
    </citation>
    <scope>NUCLEOTIDE SEQUENCE</scope>
</reference>
<dbReference type="AlphaFoldDB" id="A0A0F9TQ53"/>
<sequence length="79" mass="8772">MICKECGCWHKDDTECAHSFVWMVCEGCGEKDAVPPDVPMTVVSGGTFCGQCNSEEWRFENPTEDEIKERNSKGGSHGQ</sequence>